<evidence type="ECO:0000256" key="2">
    <source>
        <dbReference type="ARBA" id="ARBA00022473"/>
    </source>
</evidence>
<dbReference type="GO" id="GO:0000981">
    <property type="term" value="F:DNA-binding transcription factor activity, RNA polymerase II-specific"/>
    <property type="evidence" value="ECO:0007669"/>
    <property type="project" value="InterPro"/>
</dbReference>
<dbReference type="InterPro" id="IPR017970">
    <property type="entry name" value="Homeobox_CS"/>
</dbReference>
<dbReference type="PANTHER" id="PTHR24329">
    <property type="entry name" value="HOMEOBOX PROTEIN ARISTALESS"/>
    <property type="match status" value="1"/>
</dbReference>
<sequence>MKRITKKIIIKITIENNLVGKWPCLLACRLTPASCENSKYPIISRATSMGEAAKPSTAEFCAIQMSNTGPSADDDQDPTLGKIQEQLAIRTPTSGGGSISKFSMASILADCECEPEEEVEEPMQADSGLVPEPVEQANNYSETSDCENGTDLAEESQTPPNSDSCFYTDISPNSSTDEARFAVVKLEDESGDGDDKPRKIRRSRTTFTTYQLHQLERAFEKSQYPDVFTREQLALRLDLSEARVQVWFQNRRAKWRKREKALGHESGYAQPSADTGHAIYSQHPVAVAFRQDGQLGLTTPFSPLSVRPPAVPPPTSAIGVPADSIWSSTLAAAQVVNLQSLMYFNQATLASINAANFQAANPDWQLKSNFLYPTTATPQMTGVNLPVSSALGQGRLAATDSRSSLPSVFNNGSNFLFLPSNPQFLGNGQMSIGGVSNAPPIMSHSIINNTSNGNRLASLIGLEPIILRNNAETPTSMHQFMDQDPRQVFTIRPSPSVVESPCAAEPAVQQADKASTDAALCTV</sequence>
<evidence type="ECO:0000313" key="10">
    <source>
        <dbReference type="EMBL" id="OUC49176.1"/>
    </source>
</evidence>
<keyword evidence="2" id="KW-0217">Developmental protein</keyword>
<comment type="caution">
    <text evidence="10">The sequence shown here is derived from an EMBL/GenBank/DDBJ whole genome shotgun (WGS) entry which is preliminary data.</text>
</comment>
<protein>
    <submittedName>
        <fullName evidence="10">Putative homeobox domain protein</fullName>
    </submittedName>
</protein>
<organism evidence="10 11">
    <name type="scientific">Trichinella nativa</name>
    <dbReference type="NCBI Taxonomy" id="6335"/>
    <lineage>
        <taxon>Eukaryota</taxon>
        <taxon>Metazoa</taxon>
        <taxon>Ecdysozoa</taxon>
        <taxon>Nematoda</taxon>
        <taxon>Enoplea</taxon>
        <taxon>Dorylaimia</taxon>
        <taxon>Trichinellida</taxon>
        <taxon>Trichinellidae</taxon>
        <taxon>Trichinella</taxon>
    </lineage>
</organism>
<keyword evidence="5 6" id="KW-0539">Nucleus</keyword>
<comment type="subcellular location">
    <subcellularLocation>
        <location evidence="1 6 7">Nucleus</location>
    </subcellularLocation>
</comment>
<name>A0A1Y3EZ77_9BILA</name>
<reference evidence="10 11" key="1">
    <citation type="submission" date="2015-04" db="EMBL/GenBank/DDBJ databases">
        <title>Draft genome of the roundworm Trichinella nativa.</title>
        <authorList>
            <person name="Mitreva M."/>
        </authorList>
    </citation>
    <scope>NUCLEOTIDE SEQUENCE [LARGE SCALE GENOMIC DNA]</scope>
    <source>
        <strain evidence="10 11">ISS45</strain>
    </source>
</reference>
<evidence type="ECO:0000256" key="8">
    <source>
        <dbReference type="SAM" id="MobiDB-lite"/>
    </source>
</evidence>
<accession>A0A1Y3EZ77</accession>
<dbReference type="InterPro" id="IPR001356">
    <property type="entry name" value="HD"/>
</dbReference>
<evidence type="ECO:0000259" key="9">
    <source>
        <dbReference type="PROSITE" id="PS50071"/>
    </source>
</evidence>
<evidence type="ECO:0000256" key="5">
    <source>
        <dbReference type="ARBA" id="ARBA00023242"/>
    </source>
</evidence>
<gene>
    <name evidence="10" type="ORF">D917_05647</name>
</gene>
<evidence type="ECO:0000256" key="6">
    <source>
        <dbReference type="PROSITE-ProRule" id="PRU00108"/>
    </source>
</evidence>
<dbReference type="PROSITE" id="PS50071">
    <property type="entry name" value="HOMEOBOX_2"/>
    <property type="match status" value="1"/>
</dbReference>
<dbReference type="PANTHER" id="PTHR24329:SF543">
    <property type="entry name" value="FI01017P-RELATED"/>
    <property type="match status" value="1"/>
</dbReference>
<evidence type="ECO:0000256" key="7">
    <source>
        <dbReference type="RuleBase" id="RU000682"/>
    </source>
</evidence>
<feature type="region of interest" description="Disordered" evidence="8">
    <location>
        <begin position="139"/>
        <end position="171"/>
    </location>
</feature>
<dbReference type="InterPro" id="IPR009057">
    <property type="entry name" value="Homeodomain-like_sf"/>
</dbReference>
<dbReference type="CDD" id="cd00086">
    <property type="entry name" value="homeodomain"/>
    <property type="match status" value="1"/>
</dbReference>
<proteinExistence type="predicted"/>
<feature type="DNA-binding region" description="Homeobox" evidence="6">
    <location>
        <begin position="200"/>
        <end position="259"/>
    </location>
</feature>
<dbReference type="EMBL" id="LVZM01001522">
    <property type="protein sequence ID" value="OUC49176.1"/>
    <property type="molecule type" value="Genomic_DNA"/>
</dbReference>
<dbReference type="GO" id="GO:0000977">
    <property type="term" value="F:RNA polymerase II transcription regulatory region sequence-specific DNA binding"/>
    <property type="evidence" value="ECO:0007669"/>
    <property type="project" value="TreeGrafter"/>
</dbReference>
<dbReference type="Proteomes" id="UP000243006">
    <property type="component" value="Unassembled WGS sequence"/>
</dbReference>
<dbReference type="PROSITE" id="PS00027">
    <property type="entry name" value="HOMEOBOX_1"/>
    <property type="match status" value="1"/>
</dbReference>
<dbReference type="SMART" id="SM00389">
    <property type="entry name" value="HOX"/>
    <property type="match status" value="1"/>
</dbReference>
<dbReference type="Pfam" id="PF00046">
    <property type="entry name" value="Homeodomain"/>
    <property type="match status" value="1"/>
</dbReference>
<dbReference type="AlphaFoldDB" id="A0A1Y3EZ77"/>
<keyword evidence="3 6" id="KW-0238">DNA-binding</keyword>
<keyword evidence="4 6" id="KW-0371">Homeobox</keyword>
<dbReference type="FunFam" id="1.10.10.60:FF:000102">
    <property type="entry name" value="Aristaless related homeobox"/>
    <property type="match status" value="1"/>
</dbReference>
<dbReference type="Gene3D" id="1.10.10.60">
    <property type="entry name" value="Homeodomain-like"/>
    <property type="match status" value="1"/>
</dbReference>
<evidence type="ECO:0000313" key="11">
    <source>
        <dbReference type="Proteomes" id="UP000243006"/>
    </source>
</evidence>
<dbReference type="GO" id="GO:0005634">
    <property type="term" value="C:nucleus"/>
    <property type="evidence" value="ECO:0007669"/>
    <property type="project" value="UniProtKB-SubCell"/>
</dbReference>
<evidence type="ECO:0000256" key="4">
    <source>
        <dbReference type="ARBA" id="ARBA00023155"/>
    </source>
</evidence>
<evidence type="ECO:0000256" key="3">
    <source>
        <dbReference type="ARBA" id="ARBA00023125"/>
    </source>
</evidence>
<feature type="compositionally biased region" description="Polar residues" evidence="8">
    <location>
        <begin position="155"/>
        <end position="171"/>
    </location>
</feature>
<dbReference type="SUPFAM" id="SSF46689">
    <property type="entry name" value="Homeodomain-like"/>
    <property type="match status" value="1"/>
</dbReference>
<feature type="domain" description="Homeobox" evidence="9">
    <location>
        <begin position="198"/>
        <end position="258"/>
    </location>
</feature>
<dbReference type="InterPro" id="IPR050649">
    <property type="entry name" value="Paired_Homeobox_TFs"/>
</dbReference>
<evidence type="ECO:0000256" key="1">
    <source>
        <dbReference type="ARBA" id="ARBA00004123"/>
    </source>
</evidence>